<feature type="region of interest" description="Disordered" evidence="1">
    <location>
        <begin position="42"/>
        <end position="114"/>
    </location>
</feature>
<name>A0AAE1EIC4_PETCI</name>
<reference evidence="2" key="1">
    <citation type="submission" date="2023-10" db="EMBL/GenBank/DDBJ databases">
        <title>Genome assemblies of two species of porcelain crab, Petrolisthes cinctipes and Petrolisthes manimaculis (Anomura: Porcellanidae).</title>
        <authorList>
            <person name="Angst P."/>
        </authorList>
    </citation>
    <scope>NUCLEOTIDE SEQUENCE</scope>
    <source>
        <strain evidence="2">PB745_01</strain>
        <tissue evidence="2">Gill</tissue>
    </source>
</reference>
<evidence type="ECO:0000313" key="3">
    <source>
        <dbReference type="Proteomes" id="UP001286313"/>
    </source>
</evidence>
<evidence type="ECO:0000256" key="1">
    <source>
        <dbReference type="SAM" id="MobiDB-lite"/>
    </source>
</evidence>
<sequence length="114" mass="12948">MRREERHEDGGKERERGGGENGLITDPGVGFTIVVTKKEVEEEVWEEEKEEEEQEVEEEVWEEEREGKEVEEEVWEEEKKEEEQELMEGREGGGGRDVGERRGGTTGIGGGKAG</sequence>
<accession>A0AAE1EIC4</accession>
<dbReference type="AlphaFoldDB" id="A0AAE1EIC4"/>
<evidence type="ECO:0000313" key="2">
    <source>
        <dbReference type="EMBL" id="KAK3851865.1"/>
    </source>
</evidence>
<protein>
    <submittedName>
        <fullName evidence="2">Uncharacterized protein</fullName>
    </submittedName>
</protein>
<organism evidence="2 3">
    <name type="scientific">Petrolisthes cinctipes</name>
    <name type="common">Flat porcelain crab</name>
    <dbReference type="NCBI Taxonomy" id="88211"/>
    <lineage>
        <taxon>Eukaryota</taxon>
        <taxon>Metazoa</taxon>
        <taxon>Ecdysozoa</taxon>
        <taxon>Arthropoda</taxon>
        <taxon>Crustacea</taxon>
        <taxon>Multicrustacea</taxon>
        <taxon>Malacostraca</taxon>
        <taxon>Eumalacostraca</taxon>
        <taxon>Eucarida</taxon>
        <taxon>Decapoda</taxon>
        <taxon>Pleocyemata</taxon>
        <taxon>Anomura</taxon>
        <taxon>Galatheoidea</taxon>
        <taxon>Porcellanidae</taxon>
        <taxon>Petrolisthes</taxon>
    </lineage>
</organism>
<feature type="compositionally biased region" description="Acidic residues" evidence="1">
    <location>
        <begin position="42"/>
        <end position="76"/>
    </location>
</feature>
<proteinExistence type="predicted"/>
<feature type="compositionally biased region" description="Gly residues" evidence="1">
    <location>
        <begin position="104"/>
        <end position="114"/>
    </location>
</feature>
<gene>
    <name evidence="2" type="ORF">Pcinc_041517</name>
</gene>
<feature type="region of interest" description="Disordered" evidence="1">
    <location>
        <begin position="1"/>
        <end position="30"/>
    </location>
</feature>
<keyword evidence="3" id="KW-1185">Reference proteome</keyword>
<dbReference type="Proteomes" id="UP001286313">
    <property type="component" value="Unassembled WGS sequence"/>
</dbReference>
<feature type="compositionally biased region" description="Basic and acidic residues" evidence="1">
    <location>
        <begin position="1"/>
        <end position="18"/>
    </location>
</feature>
<comment type="caution">
    <text evidence="2">The sequence shown here is derived from an EMBL/GenBank/DDBJ whole genome shotgun (WGS) entry which is preliminary data.</text>
</comment>
<dbReference type="EMBL" id="JAWQEG010007692">
    <property type="protein sequence ID" value="KAK3851865.1"/>
    <property type="molecule type" value="Genomic_DNA"/>
</dbReference>
<feature type="compositionally biased region" description="Basic and acidic residues" evidence="1">
    <location>
        <begin position="77"/>
        <end position="103"/>
    </location>
</feature>